<organism evidence="1 2">
    <name type="scientific">Streptomyces exfoliatus</name>
    <name type="common">Streptomyces hydrogenans</name>
    <dbReference type="NCBI Taxonomy" id="1905"/>
    <lineage>
        <taxon>Bacteria</taxon>
        <taxon>Bacillati</taxon>
        <taxon>Actinomycetota</taxon>
        <taxon>Actinomycetes</taxon>
        <taxon>Kitasatosporales</taxon>
        <taxon>Streptomycetaceae</taxon>
        <taxon>Streptomyces</taxon>
    </lineage>
</organism>
<proteinExistence type="predicted"/>
<dbReference type="EMBL" id="JBEZAM010000055">
    <property type="protein sequence ID" value="MEU7297047.1"/>
    <property type="molecule type" value="Genomic_DNA"/>
</dbReference>
<sequence length="112" mass="12556">MSELSPDLPRLRTLETWLLVSLDRVRRRIAEAEQREAAMRTVRAGPAEPGWVLTYLRERGRPVPAAVHTDDCGLAGKHTKPLTREEAWHALTEGSLPACEICRPDSDFGLLD</sequence>
<dbReference type="Proteomes" id="UP001551210">
    <property type="component" value="Unassembled WGS sequence"/>
</dbReference>
<keyword evidence="2" id="KW-1185">Reference proteome</keyword>
<evidence type="ECO:0000313" key="2">
    <source>
        <dbReference type="Proteomes" id="UP001551210"/>
    </source>
</evidence>
<gene>
    <name evidence="1" type="ORF">AB0A76_28235</name>
</gene>
<comment type="caution">
    <text evidence="1">The sequence shown here is derived from an EMBL/GenBank/DDBJ whole genome shotgun (WGS) entry which is preliminary data.</text>
</comment>
<evidence type="ECO:0000313" key="1">
    <source>
        <dbReference type="EMBL" id="MEU7297047.1"/>
    </source>
</evidence>
<protein>
    <submittedName>
        <fullName evidence="1">DUF6233 domain-containing protein</fullName>
    </submittedName>
</protein>
<reference evidence="1 2" key="1">
    <citation type="submission" date="2024-06" db="EMBL/GenBank/DDBJ databases">
        <title>The Natural Products Discovery Center: Release of the First 8490 Sequenced Strains for Exploring Actinobacteria Biosynthetic Diversity.</title>
        <authorList>
            <person name="Kalkreuter E."/>
            <person name="Kautsar S.A."/>
            <person name="Yang D."/>
            <person name="Bader C.D."/>
            <person name="Teijaro C.N."/>
            <person name="Fluegel L."/>
            <person name="Davis C.M."/>
            <person name="Simpson J.R."/>
            <person name="Lauterbach L."/>
            <person name="Steele A.D."/>
            <person name="Gui C."/>
            <person name="Meng S."/>
            <person name="Li G."/>
            <person name="Viehrig K."/>
            <person name="Ye F."/>
            <person name="Su P."/>
            <person name="Kiefer A.F."/>
            <person name="Nichols A."/>
            <person name="Cepeda A.J."/>
            <person name="Yan W."/>
            <person name="Fan B."/>
            <person name="Jiang Y."/>
            <person name="Adhikari A."/>
            <person name="Zheng C.-J."/>
            <person name="Schuster L."/>
            <person name="Cowan T.M."/>
            <person name="Smanski M.J."/>
            <person name="Chevrette M.G."/>
            <person name="De Carvalho L.P.S."/>
            <person name="Shen B."/>
        </authorList>
    </citation>
    <scope>NUCLEOTIDE SEQUENCE [LARGE SCALE GENOMIC DNA]</scope>
    <source>
        <strain evidence="1 2">NPDC045705</strain>
    </source>
</reference>
<name>A0ABV3D3L0_STREX</name>
<dbReference type="Pfam" id="PF19746">
    <property type="entry name" value="DUF6233"/>
    <property type="match status" value="1"/>
</dbReference>
<dbReference type="InterPro" id="IPR046200">
    <property type="entry name" value="DUF6233"/>
</dbReference>
<dbReference type="RefSeq" id="WP_359213940.1">
    <property type="nucleotide sequence ID" value="NZ_JBEZAM010000055.1"/>
</dbReference>
<accession>A0ABV3D3L0</accession>